<reference key="1">
    <citation type="submission" date="2010-09" db="EMBL/GenBank/DDBJ databases">
        <title>Complete sequence of Caldicellulosiruptor owensensis OL.</title>
        <authorList>
            <consortium name="US DOE Joint Genome Institute"/>
            <person name="Lucas S."/>
            <person name="Copeland A."/>
            <person name="Lapidus A."/>
            <person name="Cheng J.-F."/>
            <person name="Bruce D."/>
            <person name="Goodwin L."/>
            <person name="Pitluck S."/>
            <person name="Davenport K."/>
            <person name="Detter J.C."/>
            <person name="Han C."/>
            <person name="Tapia R."/>
            <person name="Land M."/>
            <person name="Hauser L."/>
            <person name="Chang Y.-J."/>
            <person name="Jeffries C."/>
            <person name="Kyrpides N."/>
            <person name="Ivanova N."/>
            <person name="Mikhailova N."/>
            <person name="Blumer-Schuette S.E."/>
            <person name="Kelly R.M."/>
            <person name="Woyke T."/>
        </authorList>
    </citation>
    <scope>NUCLEOTIDE SEQUENCE</scope>
    <source>
        <strain>OL</strain>
    </source>
</reference>
<sequence length="71" mass="8455">MYKIVHEKFVFSPKKGAFWFYVVRWSFWSAEIILAAPEGAGKKLVWRKRYYFPFAAQIFTLSTRLAEAFLI</sequence>
<dbReference type="OrthoDB" id="9926740at2"/>
<dbReference type="KEGG" id="cow:Calow_2036"/>
<proteinExistence type="predicted"/>
<dbReference type="Proteomes" id="UP000006889">
    <property type="component" value="Chromosome"/>
</dbReference>
<dbReference type="AlphaFoldDB" id="E4Q662"/>
<name>E4Q662_CALOW</name>
<dbReference type="RefSeq" id="WP_013412868.1">
    <property type="nucleotide sequence ID" value="NC_014657.1"/>
</dbReference>
<evidence type="ECO:0000313" key="1">
    <source>
        <dbReference type="EMBL" id="ADQ05547.1"/>
    </source>
</evidence>
<gene>
    <name evidence="1" type="ordered locus">Calow_2036</name>
</gene>
<dbReference type="EMBL" id="CP002216">
    <property type="protein sequence ID" value="ADQ05547.1"/>
    <property type="molecule type" value="Genomic_DNA"/>
</dbReference>
<dbReference type="HOGENOM" id="CLU_2732408_0_0_9"/>
<keyword evidence="2" id="KW-1185">Reference proteome</keyword>
<accession>E4Q662</accession>
<protein>
    <submittedName>
        <fullName evidence="1">Uncharacterized protein</fullName>
    </submittedName>
</protein>
<evidence type="ECO:0000313" key="2">
    <source>
        <dbReference type="Proteomes" id="UP000006889"/>
    </source>
</evidence>
<organism evidence="1 2">
    <name type="scientific">Caldicellulosiruptor owensensis (strain ATCC 700167 / DSM 13100 / OL)</name>
    <dbReference type="NCBI Taxonomy" id="632518"/>
    <lineage>
        <taxon>Bacteria</taxon>
        <taxon>Bacillati</taxon>
        <taxon>Bacillota</taxon>
        <taxon>Bacillota incertae sedis</taxon>
        <taxon>Caldicellulosiruptorales</taxon>
        <taxon>Caldicellulosiruptoraceae</taxon>
        <taxon>Caldicellulosiruptor</taxon>
    </lineage>
</organism>
<reference evidence="1 2" key="2">
    <citation type="journal article" date="2011" name="J. Bacteriol.">
        <title>Complete genome sequences for the anaerobic, extremely thermophilic plant biomass-degrading bacteria Caldicellulosiruptor hydrothermalis, Caldicellulosiruptor kristjanssonii, Caldicellulosiruptor kronotskyensis, Caldicellulosiruptor owensenis, and Caldicellulosiruptor lactoaceticus.</title>
        <authorList>
            <person name="Blumer-Schuette S.E."/>
            <person name="Ozdemir I."/>
            <person name="Mistry D."/>
            <person name="Lucas S."/>
            <person name="Lapidus A."/>
            <person name="Cheng J.F."/>
            <person name="Goodwin L.A."/>
            <person name="Pitluck S."/>
            <person name="Land M.L."/>
            <person name="Hauser L.J."/>
            <person name="Woyke T."/>
            <person name="Mikhailova N."/>
            <person name="Pati A."/>
            <person name="Kyrpides N.C."/>
            <person name="Ivanova N."/>
            <person name="Detter J.C."/>
            <person name="Walston-Davenport K."/>
            <person name="Han S."/>
            <person name="Adams M.W."/>
            <person name="Kelly R.M."/>
        </authorList>
    </citation>
    <scope>NUCLEOTIDE SEQUENCE [LARGE SCALE GENOMIC DNA]</scope>
    <source>
        <strain evidence="2">ATCC 700167 / DSM 13100 / OL</strain>
    </source>
</reference>